<dbReference type="EMBL" id="AGEI01000028">
    <property type="protein sequence ID" value="EHR32524.1"/>
    <property type="molecule type" value="Genomic_DNA"/>
</dbReference>
<accession>H3NQ44</accession>
<dbReference type="eggNOG" id="COG1309">
    <property type="taxonomic scope" value="Bacteria"/>
</dbReference>
<evidence type="ECO:0000256" key="2">
    <source>
        <dbReference type="PROSITE-ProRule" id="PRU00335"/>
    </source>
</evidence>
<dbReference type="OrthoDB" id="9812484at2"/>
<dbReference type="PRINTS" id="PR00455">
    <property type="entry name" value="HTHTETR"/>
</dbReference>
<dbReference type="GO" id="GO:0003677">
    <property type="term" value="F:DNA binding"/>
    <property type="evidence" value="ECO:0007669"/>
    <property type="project" value="UniProtKB-UniRule"/>
</dbReference>
<dbReference type="RefSeq" id="WP_005398970.1">
    <property type="nucleotide sequence ID" value="NZ_JH601088.1"/>
</dbReference>
<dbReference type="AlphaFoldDB" id="H3NQ44"/>
<dbReference type="GeneID" id="96999408"/>
<keyword evidence="5" id="KW-1185">Reference proteome</keyword>
<organism evidence="4 5">
    <name type="scientific">Helcococcus kunzii ATCC 51366</name>
    <dbReference type="NCBI Taxonomy" id="883114"/>
    <lineage>
        <taxon>Bacteria</taxon>
        <taxon>Bacillati</taxon>
        <taxon>Bacillota</taxon>
        <taxon>Tissierellia</taxon>
        <taxon>Tissierellales</taxon>
        <taxon>Peptoniphilaceae</taxon>
        <taxon>Helcococcus</taxon>
    </lineage>
</organism>
<comment type="caution">
    <text evidence="4">The sequence shown here is derived from an EMBL/GenBank/DDBJ whole genome shotgun (WGS) entry which is preliminary data.</text>
</comment>
<feature type="domain" description="HTH tetR-type" evidence="3">
    <location>
        <begin position="14"/>
        <end position="74"/>
    </location>
</feature>
<sequence length="202" mass="23967">MENKENSRREKNKYLKIKKLLSSAFQLFIENGFDNTSIDEITKNSKVAKGTFYLYFKDKIDIRNKLIIEKSSEVFEMAYKHIQAKSYENREDKIIAFCDYIINYLLNDKALLSLIHKNISTSLYKEVLKKNDSDNIIVKVLNELQKEFEDTFTSEEFLINLFIILEMLGAVLYSSIIHEEPVKIEVIKPYLYRNIRKIIRKE</sequence>
<dbReference type="STRING" id="883114.HMPREF9709_01455"/>
<name>H3NQ44_9FIRM</name>
<dbReference type="PROSITE" id="PS01081">
    <property type="entry name" value="HTH_TETR_1"/>
    <property type="match status" value="1"/>
</dbReference>
<dbReference type="PATRIC" id="fig|883114.3.peg.1450"/>
<keyword evidence="1 2" id="KW-0238">DNA-binding</keyword>
<dbReference type="InterPro" id="IPR050624">
    <property type="entry name" value="HTH-type_Tx_Regulator"/>
</dbReference>
<protein>
    <recommendedName>
        <fullName evidence="3">HTH tetR-type domain-containing protein</fullName>
    </recommendedName>
</protein>
<dbReference type="InterPro" id="IPR023772">
    <property type="entry name" value="DNA-bd_HTH_TetR-type_CS"/>
</dbReference>
<dbReference type="Proteomes" id="UP000004191">
    <property type="component" value="Unassembled WGS sequence"/>
</dbReference>
<evidence type="ECO:0000313" key="5">
    <source>
        <dbReference type="Proteomes" id="UP000004191"/>
    </source>
</evidence>
<dbReference type="Pfam" id="PF00440">
    <property type="entry name" value="TetR_N"/>
    <property type="match status" value="1"/>
</dbReference>
<dbReference type="PANTHER" id="PTHR43479:SF11">
    <property type="entry name" value="ACREF_ENVCD OPERON REPRESSOR-RELATED"/>
    <property type="match status" value="1"/>
</dbReference>
<dbReference type="PANTHER" id="PTHR43479">
    <property type="entry name" value="ACREF/ENVCD OPERON REPRESSOR-RELATED"/>
    <property type="match status" value="1"/>
</dbReference>
<dbReference type="PROSITE" id="PS50977">
    <property type="entry name" value="HTH_TETR_2"/>
    <property type="match status" value="1"/>
</dbReference>
<dbReference type="InterPro" id="IPR009057">
    <property type="entry name" value="Homeodomain-like_sf"/>
</dbReference>
<dbReference type="InterPro" id="IPR001647">
    <property type="entry name" value="HTH_TetR"/>
</dbReference>
<dbReference type="Gene3D" id="1.10.357.10">
    <property type="entry name" value="Tetracycline Repressor, domain 2"/>
    <property type="match status" value="1"/>
</dbReference>
<evidence type="ECO:0000313" key="4">
    <source>
        <dbReference type="EMBL" id="EHR32524.1"/>
    </source>
</evidence>
<proteinExistence type="predicted"/>
<evidence type="ECO:0000256" key="1">
    <source>
        <dbReference type="ARBA" id="ARBA00023125"/>
    </source>
</evidence>
<feature type="DNA-binding region" description="H-T-H motif" evidence="2">
    <location>
        <begin position="37"/>
        <end position="56"/>
    </location>
</feature>
<dbReference type="SUPFAM" id="SSF46689">
    <property type="entry name" value="Homeodomain-like"/>
    <property type="match status" value="1"/>
</dbReference>
<dbReference type="HOGENOM" id="CLU_069356_12_2_9"/>
<reference evidence="4 5" key="1">
    <citation type="submission" date="2012-01" db="EMBL/GenBank/DDBJ databases">
        <title>The Genome Sequence of Helcococcus kunzii ATCC 51366.</title>
        <authorList>
            <consortium name="The Broad Institute Genome Sequencing Platform"/>
            <person name="Earl A."/>
            <person name="Ward D."/>
            <person name="Feldgarden M."/>
            <person name="Gevers D."/>
            <person name="Huys G."/>
            <person name="Young S.K."/>
            <person name="Zeng Q."/>
            <person name="Gargeya S."/>
            <person name="Fitzgerald M."/>
            <person name="Haas B."/>
            <person name="Abouelleil A."/>
            <person name="Alvarado L."/>
            <person name="Arachchi H.M."/>
            <person name="Berlin A."/>
            <person name="Chapman S.B."/>
            <person name="Gearin G."/>
            <person name="Goldberg J."/>
            <person name="Griggs A."/>
            <person name="Gujja S."/>
            <person name="Hansen M."/>
            <person name="Heiman D."/>
            <person name="Howarth C."/>
            <person name="Larimer J."/>
            <person name="Lui A."/>
            <person name="MacDonald P.J.P."/>
            <person name="McCowen C."/>
            <person name="Montmayeur A."/>
            <person name="Murphy C."/>
            <person name="Neiman D."/>
            <person name="Pearson M."/>
            <person name="Priest M."/>
            <person name="Roberts A."/>
            <person name="Saif S."/>
            <person name="Shea T."/>
            <person name="Sisk P."/>
            <person name="Stolte C."/>
            <person name="Sykes S."/>
            <person name="Wortman J."/>
            <person name="Nusbaum C."/>
            <person name="Birren B."/>
        </authorList>
    </citation>
    <scope>NUCLEOTIDE SEQUENCE [LARGE SCALE GENOMIC DNA]</scope>
    <source>
        <strain evidence="4 5">ATCC 51366</strain>
    </source>
</reference>
<gene>
    <name evidence="4" type="ORF">HMPREF9709_01455</name>
</gene>
<evidence type="ECO:0000259" key="3">
    <source>
        <dbReference type="PROSITE" id="PS50977"/>
    </source>
</evidence>